<feature type="region of interest" description="Disordered" evidence="1">
    <location>
        <begin position="49"/>
        <end position="143"/>
    </location>
</feature>
<dbReference type="AlphaFoldDB" id="A0A2B4S4J4"/>
<comment type="caution">
    <text evidence="2">The sequence shown here is derived from an EMBL/GenBank/DDBJ whole genome shotgun (WGS) entry which is preliminary data.</text>
</comment>
<dbReference type="EMBL" id="LSMT01000206">
    <property type="protein sequence ID" value="PFX23478.1"/>
    <property type="molecule type" value="Genomic_DNA"/>
</dbReference>
<reference evidence="3" key="1">
    <citation type="journal article" date="2017" name="bioRxiv">
        <title>Comparative analysis of the genomes of Stylophora pistillata and Acropora digitifera provides evidence for extensive differences between species of corals.</title>
        <authorList>
            <person name="Voolstra C.R."/>
            <person name="Li Y."/>
            <person name="Liew Y.J."/>
            <person name="Baumgarten S."/>
            <person name="Zoccola D."/>
            <person name="Flot J.-F."/>
            <person name="Tambutte S."/>
            <person name="Allemand D."/>
            <person name="Aranda M."/>
        </authorList>
    </citation>
    <scope>NUCLEOTIDE SEQUENCE [LARGE SCALE GENOMIC DNA]</scope>
</reference>
<keyword evidence="3" id="KW-1185">Reference proteome</keyword>
<feature type="compositionally biased region" description="Basic and acidic residues" evidence="1">
    <location>
        <begin position="120"/>
        <end position="135"/>
    </location>
</feature>
<evidence type="ECO:0000313" key="3">
    <source>
        <dbReference type="Proteomes" id="UP000225706"/>
    </source>
</evidence>
<evidence type="ECO:0000313" key="2">
    <source>
        <dbReference type="EMBL" id="PFX23478.1"/>
    </source>
</evidence>
<protein>
    <submittedName>
        <fullName evidence="2">Uncharacterized protein</fullName>
    </submittedName>
</protein>
<gene>
    <name evidence="2" type="ORF">AWC38_SpisGene11973</name>
</gene>
<dbReference type="Proteomes" id="UP000225706">
    <property type="component" value="Unassembled WGS sequence"/>
</dbReference>
<organism evidence="2 3">
    <name type="scientific">Stylophora pistillata</name>
    <name type="common">Smooth cauliflower coral</name>
    <dbReference type="NCBI Taxonomy" id="50429"/>
    <lineage>
        <taxon>Eukaryota</taxon>
        <taxon>Metazoa</taxon>
        <taxon>Cnidaria</taxon>
        <taxon>Anthozoa</taxon>
        <taxon>Hexacorallia</taxon>
        <taxon>Scleractinia</taxon>
        <taxon>Astrocoeniina</taxon>
        <taxon>Pocilloporidae</taxon>
        <taxon>Stylophora</taxon>
    </lineage>
</organism>
<name>A0A2B4S4J4_STYPI</name>
<evidence type="ECO:0000256" key="1">
    <source>
        <dbReference type="SAM" id="MobiDB-lite"/>
    </source>
</evidence>
<sequence length="163" mass="18298">MAALQKTCMICVLSDGHTLMDCPYRCEFCGVSEKNCECHDSSIVSSVLALETPEKEGRRTETSTSTPAPPQAANEKRKGSNDDWCGTSNKSGQKRPEKTVPEKKFKEAKNDLQAAMKQLKKSEELSRKKEEDITRKRSPPWKDASKNLKDLALFGVLDYYFDA</sequence>
<proteinExistence type="predicted"/>
<accession>A0A2B4S4J4</accession>
<feature type="compositionally biased region" description="Basic and acidic residues" evidence="1">
    <location>
        <begin position="52"/>
        <end position="61"/>
    </location>
</feature>
<feature type="compositionally biased region" description="Basic and acidic residues" evidence="1">
    <location>
        <begin position="94"/>
        <end position="110"/>
    </location>
</feature>